<dbReference type="InterPro" id="IPR036582">
    <property type="entry name" value="Mao_N_sf"/>
</dbReference>
<comment type="caution">
    <text evidence="3">The sequence shown here is derived from an EMBL/GenBank/DDBJ whole genome shotgun (WGS) entry which is preliminary data.</text>
</comment>
<organism evidence="3 4">
    <name type="scientific">Tumebacillus flagellatus</name>
    <dbReference type="NCBI Taxonomy" id="1157490"/>
    <lineage>
        <taxon>Bacteria</taxon>
        <taxon>Bacillati</taxon>
        <taxon>Bacillota</taxon>
        <taxon>Bacilli</taxon>
        <taxon>Bacillales</taxon>
        <taxon>Alicyclobacillaceae</taxon>
        <taxon>Tumebacillus</taxon>
    </lineage>
</organism>
<accession>A0A074LPG2</accession>
<feature type="chain" id="PRO_5001698010" description="Copper amine oxidase-like N-terminal domain-containing protein" evidence="1">
    <location>
        <begin position="30"/>
        <end position="531"/>
    </location>
</feature>
<evidence type="ECO:0000259" key="2">
    <source>
        <dbReference type="Pfam" id="PF07833"/>
    </source>
</evidence>
<name>A0A074LPG2_9BACL</name>
<evidence type="ECO:0000256" key="1">
    <source>
        <dbReference type="SAM" id="SignalP"/>
    </source>
</evidence>
<evidence type="ECO:0000313" key="3">
    <source>
        <dbReference type="EMBL" id="KEO84036.1"/>
    </source>
</evidence>
<dbReference type="OrthoDB" id="2379112at2"/>
<reference evidence="3 4" key="1">
    <citation type="journal article" date="2013" name="Int. J. Syst. Evol. Microbiol.">
        <title>Tumebacillus flagellatus sp. nov., an alpha-amylase/pullulanase-producing bacterium isolated from cassava wastewater.</title>
        <authorList>
            <person name="Wang Q."/>
            <person name="Xie N."/>
            <person name="Qin Y."/>
            <person name="Shen N."/>
            <person name="Zhu J."/>
            <person name="Mi H."/>
            <person name="Huang R."/>
        </authorList>
    </citation>
    <scope>NUCLEOTIDE SEQUENCE [LARGE SCALE GENOMIC DNA]</scope>
    <source>
        <strain evidence="3 4">GST4</strain>
    </source>
</reference>
<sequence length="531" mass="58602">MKSWKRWTHALLLCGCALGGLLAAGSASAATPERPDVYVDGEWIRFDVQPQVFQYRTLVPMRMIFEALGADVSWDDATQTATAAKDGTVLRLTIGKNVATKNGVPMGLDVPAQLVNDRTMVPVRFVAESFGDEVLWNEALGRVTIHSVNAPKVRVIGDDTLHLQDGMTARMQALVRQKALADLVQNEIGKSYQQPVWIYLSNSAQGYRQNIAKYGQDPDAASVAAQAEGVTYGSRILLPLDKLTDDRLRTQTVAHEMMHVLLNQNGGLSLPSWVHEGLAWQTGLDAEFQSDPAVMRRQMDGMLRDYVLGIVEQGKYQPLLSKKEGTIDAMTSAGYNTELQDYLAYQYYVQTYGKPAFMNYLNRYLSGGANAFQAAAGVTESAFETNFRAYLEQETKRSSNGMEITLKVPDGFQGDLHLLAQGTGTTPTQQLLLQPGTHTLRIYRDGRVEGAKTQTAHDQAERDQSAVYLFVDLNRAVSEQGVTSDSGGMGFYDSYGEYYYGYAWLNTSAQGAIYPDTNKVLGVEILDVRAF</sequence>
<dbReference type="EMBL" id="JMIR01000006">
    <property type="protein sequence ID" value="KEO84036.1"/>
    <property type="molecule type" value="Genomic_DNA"/>
</dbReference>
<feature type="domain" description="Copper amine oxidase-like N-terminal" evidence="2">
    <location>
        <begin position="38"/>
        <end position="145"/>
    </location>
</feature>
<protein>
    <recommendedName>
        <fullName evidence="2">Copper amine oxidase-like N-terminal domain-containing protein</fullName>
    </recommendedName>
</protein>
<keyword evidence="4" id="KW-1185">Reference proteome</keyword>
<dbReference type="AlphaFoldDB" id="A0A074LPG2"/>
<dbReference type="Proteomes" id="UP000027931">
    <property type="component" value="Unassembled WGS sequence"/>
</dbReference>
<dbReference type="InterPro" id="IPR012854">
    <property type="entry name" value="Cu_amine_oxidase-like_N"/>
</dbReference>
<dbReference type="Pfam" id="PF07833">
    <property type="entry name" value="Cu_amine_oxidN1"/>
    <property type="match status" value="1"/>
</dbReference>
<evidence type="ECO:0000313" key="4">
    <source>
        <dbReference type="Proteomes" id="UP000027931"/>
    </source>
</evidence>
<dbReference type="SUPFAM" id="SSF55383">
    <property type="entry name" value="Copper amine oxidase, domain N"/>
    <property type="match status" value="1"/>
</dbReference>
<dbReference type="eggNOG" id="COG0103">
    <property type="taxonomic scope" value="Bacteria"/>
</dbReference>
<dbReference type="RefSeq" id="WP_052036045.1">
    <property type="nucleotide sequence ID" value="NZ_JMIR01000006.1"/>
</dbReference>
<keyword evidence="1" id="KW-0732">Signal</keyword>
<gene>
    <name evidence="3" type="ORF">EL26_06110</name>
</gene>
<feature type="signal peptide" evidence="1">
    <location>
        <begin position="1"/>
        <end position="29"/>
    </location>
</feature>
<dbReference type="STRING" id="1157490.EL26_06110"/>
<proteinExistence type="predicted"/>
<dbReference type="Gene3D" id="3.30.457.10">
    <property type="entry name" value="Copper amine oxidase-like, N-terminal domain"/>
    <property type="match status" value="1"/>
</dbReference>